<protein>
    <submittedName>
        <fullName evidence="1">Uncharacterized protein</fullName>
    </submittedName>
</protein>
<dbReference type="EMBL" id="GBRH01222304">
    <property type="protein sequence ID" value="JAD75591.1"/>
    <property type="molecule type" value="Transcribed_RNA"/>
</dbReference>
<name>A0A0A9CJ78_ARUDO</name>
<accession>A0A0A9CJ78</accession>
<dbReference type="AlphaFoldDB" id="A0A0A9CJ78"/>
<sequence length="223" mass="23773">MSGCLCSSTISYVRLCKLFSSSDRQEKMGSWNISSSSEPFSIIHISERVHGAFFRMRRISSILINCCRIVSACRTMASSNCTFLLSVAIFDPNLGRFKDDVLCGSGVEPSVNPGILLPTKIDASKSSSSGTKSLVLLPRGRLDNFSVVSLSRAGKLSSRCLFLLVRLPILLLPSDSVIPFSAVICPKSFASLNSASGADSIFSGSANSEVDCSFGLSLDATSC</sequence>
<reference evidence="1" key="1">
    <citation type="submission" date="2014-09" db="EMBL/GenBank/DDBJ databases">
        <authorList>
            <person name="Magalhaes I.L.F."/>
            <person name="Oliveira U."/>
            <person name="Santos F.R."/>
            <person name="Vidigal T.H.D.A."/>
            <person name="Brescovit A.D."/>
            <person name="Santos A.J."/>
        </authorList>
    </citation>
    <scope>NUCLEOTIDE SEQUENCE</scope>
    <source>
        <tissue evidence="1">Shoot tissue taken approximately 20 cm above the soil surface</tissue>
    </source>
</reference>
<proteinExistence type="predicted"/>
<reference evidence="1" key="2">
    <citation type="journal article" date="2015" name="Data Brief">
        <title>Shoot transcriptome of the giant reed, Arundo donax.</title>
        <authorList>
            <person name="Barrero R.A."/>
            <person name="Guerrero F.D."/>
            <person name="Moolhuijzen P."/>
            <person name="Goolsby J.A."/>
            <person name="Tidwell J."/>
            <person name="Bellgard S.E."/>
            <person name="Bellgard M.I."/>
        </authorList>
    </citation>
    <scope>NUCLEOTIDE SEQUENCE</scope>
    <source>
        <tissue evidence="1">Shoot tissue taken approximately 20 cm above the soil surface</tissue>
    </source>
</reference>
<organism evidence="1">
    <name type="scientific">Arundo donax</name>
    <name type="common">Giant reed</name>
    <name type="synonym">Donax arundinaceus</name>
    <dbReference type="NCBI Taxonomy" id="35708"/>
    <lineage>
        <taxon>Eukaryota</taxon>
        <taxon>Viridiplantae</taxon>
        <taxon>Streptophyta</taxon>
        <taxon>Embryophyta</taxon>
        <taxon>Tracheophyta</taxon>
        <taxon>Spermatophyta</taxon>
        <taxon>Magnoliopsida</taxon>
        <taxon>Liliopsida</taxon>
        <taxon>Poales</taxon>
        <taxon>Poaceae</taxon>
        <taxon>PACMAD clade</taxon>
        <taxon>Arundinoideae</taxon>
        <taxon>Arundineae</taxon>
        <taxon>Arundo</taxon>
    </lineage>
</organism>
<evidence type="ECO:0000313" key="1">
    <source>
        <dbReference type="EMBL" id="JAD75591.1"/>
    </source>
</evidence>